<comment type="similarity">
    <text evidence="17 18">Belongs to the helicase family. Dicer subfamily.</text>
</comment>
<evidence type="ECO:0000256" key="15">
    <source>
        <dbReference type="ARBA" id="ARBA00023211"/>
    </source>
</evidence>
<evidence type="ECO:0000259" key="23">
    <source>
        <dbReference type="PROSITE" id="PS51194"/>
    </source>
</evidence>
<dbReference type="GO" id="GO:0005634">
    <property type="term" value="C:nucleus"/>
    <property type="evidence" value="ECO:0000318"/>
    <property type="project" value="GO_Central"/>
</dbReference>
<dbReference type="CDD" id="cd00593">
    <property type="entry name" value="RIBOc"/>
    <property type="match status" value="2"/>
</dbReference>
<dbReference type="GO" id="GO:0005737">
    <property type="term" value="C:cytoplasm"/>
    <property type="evidence" value="ECO:0000318"/>
    <property type="project" value="GO_Central"/>
</dbReference>
<dbReference type="PANTHER" id="PTHR14950">
    <property type="entry name" value="DICER-RELATED"/>
    <property type="match status" value="1"/>
</dbReference>
<dbReference type="InterPro" id="IPR036389">
    <property type="entry name" value="RNase_III_sf"/>
</dbReference>
<evidence type="ECO:0000259" key="20">
    <source>
        <dbReference type="PROSITE" id="PS50142"/>
    </source>
</evidence>
<dbReference type="Proteomes" id="UP000036987">
    <property type="component" value="Unassembled WGS sequence"/>
</dbReference>
<dbReference type="Gene3D" id="3.40.50.300">
    <property type="entry name" value="P-loop containing nucleotide triphosphate hydrolases"/>
    <property type="match status" value="2"/>
</dbReference>
<keyword evidence="11" id="KW-0347">Helicase</keyword>
<dbReference type="SMART" id="SM00487">
    <property type="entry name" value="DEXDc"/>
    <property type="match status" value="1"/>
</dbReference>
<keyword evidence="18" id="KW-0694">RNA-binding</keyword>
<comment type="caution">
    <text evidence="25">The sequence shown here is derived from an EMBL/GenBank/DDBJ whole genome shotgun (WGS) entry which is preliminary data.</text>
</comment>
<dbReference type="FunFam" id="3.30.160.380:FF:000001">
    <property type="entry name" value="Endoribonuclease dicer-like 1"/>
    <property type="match status" value="1"/>
</dbReference>
<sequence length="1396" mass="157703">MDDGGGTAVQGEGKECFQPRRYQVEACKIAMGRNTIVVMETGSGKTMIAVMLIKEMGKDIVKFSSSDFDFVKEDMKMMKRKKIIVFLAPTVHLVNQQYATICDETGFDVGQYYGAKGVDGWTFKCWVKEVTSHHVLVMTPQILLDALRSAFLTLDIIKLMIFDECHHATGSHPYSRIMKEFYHKCENKPHIFGMTGSPVAKSGVLSSIDCKEQINQLERMLDSRIYTVPENTELEIYVPSAKETNQYYDKFLFVHNDLNEKLQNLFFKYYNTSPDQLQDLHCIKMLDSDDEKAVKKRLSCYQSKISYCIENFGIFCAHEATKTYIDSIATKCSDDMLKHGQEILKAFLKDVLSVIEENLPNDQETLLESETSYSKAIDVGYISPKLHGLVQICLTFRKSSQVQCLIFVERKITAKVLQSFIKKLTGLSHLEVSYLTGGGTNSSIDSLTRKIQKETIDKFRSGKVNLLITTDVAEEGIDVPNCSSVIRFDLPKTVRSYVQSRGRARRLDSTFFIMLERGNATQNDLLSDIIRSEHSITDTAKNSNPNSYIGKLSCEDDSNLYTVDSTGAIVTVESSVNLIDRYCYKLPKDKNIKPNPRFEITRLGNSGCGSYQCTLVLPPNAAFQKLIGPLNENSHFAKKLVCLEACRQLHKLKALDDHLLPLSSNIEEEKRHRVNKNTKKSSLGAGTTRQKELHGSTSIHDLSGNWANNDDVHVTLKAYKIRFSWDVFGNYYSSFVLLINAALDNDVGNLELNLYLTDKMVKSFVSPCGDIHLDPQKLKKSKLFQEFFFNGLFGKLFSGSKSKGEPRKFVLNAETKPLWSPSKAYLLLPLDDSPTFSQDVEAQIDWNGIDSCVSITDQLSTNSPNILPDCHQNNPDTLHLARQQSLHLSDVKNKVVVAIHTGRMYSIIDLVSNMSANSPFDESKFGTYTNYFKQKYEIDLIHPEQPLLLLKHSHNFHNLLSLHAKCEGDSTSTNDKDTSKVKNTKKQQNVAHMPPELLLVIDVPIGVLRSMYLLPSLMYRLESLMLCSQLRKKINYRPLIPIHQILQALTTLRCSEDFSMERLELLGDSVLKYVVSCNLFLKFPQSHEGQLTASRSLIICNANLNKHGIAKNLQGYIRDSAFDLRAWLAPGQISLYPSPCKCYGLVGIKEDTSKIKLSTDDNSIVLGKSCDLGHRWMCSKTISDCVEALIGVYFANGGLNAAISFLKWLGIEIQCVQNITVNIKEVVKNASLCNFLPNLDQIESLESKLKYSFSTKGIALEAITHASSLQSYCYERLEFLGDSALDLLITSYLFQNYMTLDPGELTDLRSMSVSNNNFARISTKYKFYSYLQYDSLALGKIINEYVKRFSESFDGKDAHISIYLTKSPKVSLNSKFGFFAYNHIYYRQCFKFISKG</sequence>
<evidence type="ECO:0000256" key="17">
    <source>
        <dbReference type="ARBA" id="ARBA00035116"/>
    </source>
</evidence>
<feature type="region of interest" description="Disordered" evidence="19">
    <location>
        <begin position="670"/>
        <end position="696"/>
    </location>
</feature>
<evidence type="ECO:0000256" key="10">
    <source>
        <dbReference type="ARBA" id="ARBA00022801"/>
    </source>
</evidence>
<dbReference type="Pfam" id="PF02170">
    <property type="entry name" value="PAZ"/>
    <property type="match status" value="1"/>
</dbReference>
<evidence type="ECO:0000313" key="25">
    <source>
        <dbReference type="EMBL" id="KMZ59536.1"/>
    </source>
</evidence>
<comment type="subunit">
    <text evidence="4">May interact with ARGONAUTE1 or PINHEAD through their common PAZ domains.</text>
</comment>
<evidence type="ECO:0000256" key="4">
    <source>
        <dbReference type="ARBA" id="ARBA00011499"/>
    </source>
</evidence>
<evidence type="ECO:0000256" key="14">
    <source>
        <dbReference type="ARBA" id="ARBA00023158"/>
    </source>
</evidence>
<name>A0A0K9NRY8_ZOSMR</name>
<feature type="domain" description="Dicer dsRNA-binding fold" evidence="24">
    <location>
        <begin position="575"/>
        <end position="669"/>
    </location>
</feature>
<dbReference type="SUPFAM" id="SSF69065">
    <property type="entry name" value="RNase III domain-like"/>
    <property type="match status" value="2"/>
</dbReference>
<evidence type="ECO:0000256" key="16">
    <source>
        <dbReference type="ARBA" id="ARBA00023242"/>
    </source>
</evidence>
<dbReference type="PROSITE" id="PS51194">
    <property type="entry name" value="HELICASE_CTER"/>
    <property type="match status" value="1"/>
</dbReference>
<dbReference type="SMART" id="SM00535">
    <property type="entry name" value="RIBOc"/>
    <property type="match status" value="2"/>
</dbReference>
<dbReference type="PROSITE" id="PS51192">
    <property type="entry name" value="HELICASE_ATP_BIND_1"/>
    <property type="match status" value="1"/>
</dbReference>
<dbReference type="FunFam" id="3.40.50.300:FF:000420">
    <property type="entry name" value="Endoribonuclease dicer-like 1"/>
    <property type="match status" value="1"/>
</dbReference>
<dbReference type="CDD" id="cd18802">
    <property type="entry name" value="SF2_C_dicer"/>
    <property type="match status" value="1"/>
</dbReference>
<evidence type="ECO:0000256" key="1">
    <source>
        <dbReference type="ARBA" id="ARBA00001936"/>
    </source>
</evidence>
<feature type="domain" description="PAZ" evidence="21">
    <location>
        <begin position="875"/>
        <end position="1002"/>
    </location>
</feature>
<dbReference type="InterPro" id="IPR027417">
    <property type="entry name" value="P-loop_NTPase"/>
</dbReference>
<dbReference type="Pfam" id="PF00636">
    <property type="entry name" value="Ribonuclease_3"/>
    <property type="match status" value="2"/>
</dbReference>
<dbReference type="InterPro" id="IPR011545">
    <property type="entry name" value="DEAD/DEAH_box_helicase_dom"/>
</dbReference>
<evidence type="ECO:0000256" key="2">
    <source>
        <dbReference type="ARBA" id="ARBA00001946"/>
    </source>
</evidence>
<dbReference type="PANTHER" id="PTHR14950:SF46">
    <property type="entry name" value="ENDORIBONUCLEASE DICER HOMOLOG 3"/>
    <property type="match status" value="1"/>
</dbReference>
<dbReference type="FunFam" id="1.10.1520.10:FF:000008">
    <property type="entry name" value="Dicer-like 104"/>
    <property type="match status" value="1"/>
</dbReference>
<evidence type="ECO:0000256" key="19">
    <source>
        <dbReference type="SAM" id="MobiDB-lite"/>
    </source>
</evidence>
<dbReference type="Pfam" id="PF00271">
    <property type="entry name" value="Helicase_C"/>
    <property type="match status" value="1"/>
</dbReference>
<dbReference type="FunFam" id="3.40.50.300:FF:000705">
    <property type="entry name" value="Endoribonuclease dicer-like protein"/>
    <property type="match status" value="1"/>
</dbReference>
<keyword evidence="15" id="KW-0464">Manganese</keyword>
<feature type="domain" description="Helicase C-terminal" evidence="23">
    <location>
        <begin position="388"/>
        <end position="545"/>
    </location>
</feature>
<dbReference type="GO" id="GO:0004525">
    <property type="term" value="F:ribonuclease III activity"/>
    <property type="evidence" value="ECO:0000318"/>
    <property type="project" value="GO_Central"/>
</dbReference>
<dbReference type="CDD" id="cd18034">
    <property type="entry name" value="DEXHc_dicer"/>
    <property type="match status" value="1"/>
</dbReference>
<evidence type="ECO:0000256" key="7">
    <source>
        <dbReference type="ARBA" id="ARBA00022737"/>
    </source>
</evidence>
<feature type="compositionally biased region" description="Basic and acidic residues" evidence="19">
    <location>
        <begin position="967"/>
        <end position="980"/>
    </location>
</feature>
<dbReference type="SUPFAM" id="SSF52540">
    <property type="entry name" value="P-loop containing nucleoside triphosphate hydrolases"/>
    <property type="match status" value="1"/>
</dbReference>
<dbReference type="InterPro" id="IPR000999">
    <property type="entry name" value="RNase_III_dom"/>
</dbReference>
<evidence type="ECO:0000256" key="13">
    <source>
        <dbReference type="ARBA" id="ARBA00022842"/>
    </source>
</evidence>
<keyword evidence="6" id="KW-0479">Metal-binding</keyword>
<accession>A0A0K9NRY8</accession>
<dbReference type="STRING" id="29655.A0A0K9NRY8"/>
<feature type="domain" description="RNase III" evidence="20">
    <location>
        <begin position="1027"/>
        <end position="1198"/>
    </location>
</feature>
<dbReference type="InterPro" id="IPR014001">
    <property type="entry name" value="Helicase_ATP-bd"/>
</dbReference>
<evidence type="ECO:0000256" key="8">
    <source>
        <dbReference type="ARBA" id="ARBA00022741"/>
    </source>
</evidence>
<evidence type="ECO:0000256" key="3">
    <source>
        <dbReference type="ARBA" id="ARBA00004123"/>
    </source>
</evidence>
<reference evidence="26" key="1">
    <citation type="journal article" date="2016" name="Nature">
        <title>The genome of the seagrass Zostera marina reveals angiosperm adaptation to the sea.</title>
        <authorList>
            <person name="Olsen J.L."/>
            <person name="Rouze P."/>
            <person name="Verhelst B."/>
            <person name="Lin Y.-C."/>
            <person name="Bayer T."/>
            <person name="Collen J."/>
            <person name="Dattolo E."/>
            <person name="De Paoli E."/>
            <person name="Dittami S."/>
            <person name="Maumus F."/>
            <person name="Michel G."/>
            <person name="Kersting A."/>
            <person name="Lauritano C."/>
            <person name="Lohaus R."/>
            <person name="Toepel M."/>
            <person name="Tonon T."/>
            <person name="Vanneste K."/>
            <person name="Amirebrahimi M."/>
            <person name="Brakel J."/>
            <person name="Bostroem C."/>
            <person name="Chovatia M."/>
            <person name="Grimwood J."/>
            <person name="Jenkins J.W."/>
            <person name="Jueterbock A."/>
            <person name="Mraz A."/>
            <person name="Stam W.T."/>
            <person name="Tice H."/>
            <person name="Bornberg-Bauer E."/>
            <person name="Green P.J."/>
            <person name="Pearson G.A."/>
            <person name="Procaccini G."/>
            <person name="Duarte C.M."/>
            <person name="Schmutz J."/>
            <person name="Reusch T.B.H."/>
            <person name="Van de Peer Y."/>
        </authorList>
    </citation>
    <scope>NUCLEOTIDE SEQUENCE [LARGE SCALE GENOMIC DNA]</scope>
    <source>
        <strain evidence="26">cv. Finnish</strain>
    </source>
</reference>
<evidence type="ECO:0000259" key="22">
    <source>
        <dbReference type="PROSITE" id="PS51192"/>
    </source>
</evidence>
<keyword evidence="10" id="KW-0378">Hydrolase</keyword>
<comment type="cofactor">
    <cofactor evidence="1">
        <name>Mn(2+)</name>
        <dbReference type="ChEBI" id="CHEBI:29035"/>
    </cofactor>
</comment>
<feature type="domain" description="Helicase ATP-binding" evidence="22">
    <location>
        <begin position="26"/>
        <end position="216"/>
    </location>
</feature>
<evidence type="ECO:0000256" key="6">
    <source>
        <dbReference type="ARBA" id="ARBA00022723"/>
    </source>
</evidence>
<dbReference type="Pfam" id="PF03368">
    <property type="entry name" value="Dicer_dimer"/>
    <property type="match status" value="1"/>
</dbReference>
<protein>
    <submittedName>
        <fullName evidence="25">Uncharacterized protein</fullName>
    </submittedName>
</protein>
<dbReference type="InterPro" id="IPR036085">
    <property type="entry name" value="PAZ_dom_sf"/>
</dbReference>
<dbReference type="PROSITE" id="PS50142">
    <property type="entry name" value="RNASE_3_2"/>
    <property type="match status" value="2"/>
</dbReference>
<keyword evidence="5" id="KW-0540">Nuclease</keyword>
<evidence type="ECO:0000256" key="5">
    <source>
        <dbReference type="ARBA" id="ARBA00022722"/>
    </source>
</evidence>
<comment type="cofactor">
    <cofactor evidence="2">
        <name>Mg(2+)</name>
        <dbReference type="ChEBI" id="CHEBI:18420"/>
    </cofactor>
</comment>
<keyword evidence="14" id="KW-0943">RNA-mediated gene silencing</keyword>
<dbReference type="SUPFAM" id="SSF101690">
    <property type="entry name" value="PAZ domain"/>
    <property type="match status" value="1"/>
</dbReference>
<dbReference type="GO" id="GO:0004386">
    <property type="term" value="F:helicase activity"/>
    <property type="evidence" value="ECO:0007669"/>
    <property type="project" value="UniProtKB-KW"/>
</dbReference>
<evidence type="ECO:0000313" key="26">
    <source>
        <dbReference type="Proteomes" id="UP000036987"/>
    </source>
</evidence>
<dbReference type="EMBL" id="LFYR01001770">
    <property type="protein sequence ID" value="KMZ59536.1"/>
    <property type="molecule type" value="Genomic_DNA"/>
</dbReference>
<gene>
    <name evidence="25" type="ORF">ZOSMA_67G00290</name>
</gene>
<dbReference type="PROSITE" id="PS00517">
    <property type="entry name" value="RNASE_3_1"/>
    <property type="match status" value="1"/>
</dbReference>
<dbReference type="Pfam" id="PF00270">
    <property type="entry name" value="DEAD"/>
    <property type="match status" value="1"/>
</dbReference>
<dbReference type="GO" id="GO:0005524">
    <property type="term" value="F:ATP binding"/>
    <property type="evidence" value="ECO:0007669"/>
    <property type="project" value="UniProtKB-KW"/>
</dbReference>
<keyword evidence="13" id="KW-0460">Magnesium</keyword>
<dbReference type="InterPro" id="IPR001650">
    <property type="entry name" value="Helicase_C-like"/>
</dbReference>
<proteinExistence type="inferred from homology"/>
<dbReference type="PROSITE" id="PS50821">
    <property type="entry name" value="PAZ"/>
    <property type="match status" value="1"/>
</dbReference>
<evidence type="ECO:0000256" key="12">
    <source>
        <dbReference type="ARBA" id="ARBA00022840"/>
    </source>
</evidence>
<keyword evidence="9" id="KW-0255">Endonuclease</keyword>
<dbReference type="InterPro" id="IPR003100">
    <property type="entry name" value="PAZ_dom"/>
</dbReference>
<dbReference type="GO" id="GO:0046872">
    <property type="term" value="F:metal ion binding"/>
    <property type="evidence" value="ECO:0007669"/>
    <property type="project" value="UniProtKB-KW"/>
</dbReference>
<dbReference type="GO" id="GO:0030422">
    <property type="term" value="P:siRNA processing"/>
    <property type="evidence" value="ECO:0000318"/>
    <property type="project" value="GO_Central"/>
</dbReference>
<evidence type="ECO:0000259" key="24">
    <source>
        <dbReference type="PROSITE" id="PS51327"/>
    </source>
</evidence>
<dbReference type="OMA" id="TRKNHAY"/>
<dbReference type="SMART" id="SM00949">
    <property type="entry name" value="PAZ"/>
    <property type="match status" value="1"/>
</dbReference>
<evidence type="ECO:0000259" key="21">
    <source>
        <dbReference type="PROSITE" id="PS50821"/>
    </source>
</evidence>
<evidence type="ECO:0000256" key="9">
    <source>
        <dbReference type="ARBA" id="ARBA00022759"/>
    </source>
</evidence>
<dbReference type="InterPro" id="IPR005034">
    <property type="entry name" value="Dicer_dimerisation"/>
</dbReference>
<dbReference type="Gene3D" id="2.170.260.10">
    <property type="entry name" value="paz domain"/>
    <property type="match status" value="1"/>
</dbReference>
<dbReference type="Gene3D" id="3.30.160.380">
    <property type="entry name" value="Dicer dimerisation domain"/>
    <property type="match status" value="1"/>
</dbReference>
<dbReference type="PROSITE" id="PS51327">
    <property type="entry name" value="DICER_DSRBF"/>
    <property type="match status" value="1"/>
</dbReference>
<feature type="region of interest" description="Disordered" evidence="19">
    <location>
        <begin position="967"/>
        <end position="987"/>
    </location>
</feature>
<dbReference type="GO" id="GO:0003723">
    <property type="term" value="F:RNA binding"/>
    <property type="evidence" value="ECO:0000318"/>
    <property type="project" value="GO_Central"/>
</dbReference>
<dbReference type="InterPro" id="IPR038248">
    <property type="entry name" value="Dicer_dimer_sf"/>
</dbReference>
<dbReference type="GO" id="GO:0010267">
    <property type="term" value="P:ta-siRNA processing"/>
    <property type="evidence" value="ECO:0007669"/>
    <property type="project" value="UniProtKB-ARBA"/>
</dbReference>
<organism evidence="25 26">
    <name type="scientific">Zostera marina</name>
    <name type="common">Eelgrass</name>
    <dbReference type="NCBI Taxonomy" id="29655"/>
    <lineage>
        <taxon>Eukaryota</taxon>
        <taxon>Viridiplantae</taxon>
        <taxon>Streptophyta</taxon>
        <taxon>Embryophyta</taxon>
        <taxon>Tracheophyta</taxon>
        <taxon>Spermatophyta</taxon>
        <taxon>Magnoliopsida</taxon>
        <taxon>Liliopsida</taxon>
        <taxon>Zosteraceae</taxon>
        <taxon>Zostera</taxon>
    </lineage>
</organism>
<dbReference type="OrthoDB" id="6513042at2759"/>
<feature type="domain" description="RNase III" evidence="20">
    <location>
        <begin position="1242"/>
        <end position="1354"/>
    </location>
</feature>
<dbReference type="SMART" id="SM00490">
    <property type="entry name" value="HELICc"/>
    <property type="match status" value="1"/>
</dbReference>
<keyword evidence="16" id="KW-0539">Nucleus</keyword>
<dbReference type="Gene3D" id="1.10.1520.10">
    <property type="entry name" value="Ribonuclease III domain"/>
    <property type="match status" value="2"/>
</dbReference>
<keyword evidence="8" id="KW-0547">Nucleotide-binding</keyword>
<keyword evidence="12" id="KW-0067">ATP-binding</keyword>
<evidence type="ECO:0000256" key="18">
    <source>
        <dbReference type="PROSITE-ProRule" id="PRU00657"/>
    </source>
</evidence>
<comment type="subcellular location">
    <subcellularLocation>
        <location evidence="3">Nucleus</location>
    </subcellularLocation>
</comment>
<evidence type="ECO:0000256" key="11">
    <source>
        <dbReference type="ARBA" id="ARBA00022806"/>
    </source>
</evidence>
<keyword evidence="26" id="KW-1185">Reference proteome</keyword>
<keyword evidence="7" id="KW-0677">Repeat</keyword>